<dbReference type="Proteomes" id="UP000078290">
    <property type="component" value="Unassembled WGS sequence"/>
</dbReference>
<protein>
    <submittedName>
        <fullName evidence="1">Uncharacterized protein</fullName>
    </submittedName>
</protein>
<accession>A0A1B7KT22</accession>
<reference evidence="2" key="1">
    <citation type="submission" date="2016-05" db="EMBL/GenBank/DDBJ databases">
        <authorList>
            <person name="Wang W."/>
            <person name="Zhu L."/>
        </authorList>
    </citation>
    <scope>NUCLEOTIDE SEQUENCE [LARGE SCALE GENOMIC DNA]</scope>
    <source>
        <strain evidence="2">W-2</strain>
    </source>
</reference>
<name>A0A1B7KT22_PARTM</name>
<sequence>MSDRIRFGLDDRYLDKASKIKAYRIKDIVIKIEGEKLVIARGTEHKTLPIDHLLKQPSMVFKEIVRLMDSDNI</sequence>
<proteinExistence type="predicted"/>
<evidence type="ECO:0000313" key="2">
    <source>
        <dbReference type="Proteomes" id="UP000078290"/>
    </source>
</evidence>
<dbReference type="AlphaFoldDB" id="A0A1B7KT22"/>
<organism evidence="1 2">
    <name type="scientific">Parageobacillus thermoglucosidasius</name>
    <name type="common">Geobacillus thermoglucosidasius</name>
    <dbReference type="NCBI Taxonomy" id="1426"/>
    <lineage>
        <taxon>Bacteria</taxon>
        <taxon>Bacillati</taxon>
        <taxon>Bacillota</taxon>
        <taxon>Bacilli</taxon>
        <taxon>Bacillales</taxon>
        <taxon>Anoxybacillaceae</taxon>
        <taxon>Parageobacillus</taxon>
    </lineage>
</organism>
<comment type="caution">
    <text evidence="1">The sequence shown here is derived from an EMBL/GenBank/DDBJ whole genome shotgun (WGS) entry which is preliminary data.</text>
</comment>
<dbReference type="EMBL" id="LXMA01000012">
    <property type="protein sequence ID" value="OAT73210.1"/>
    <property type="molecule type" value="Genomic_DNA"/>
</dbReference>
<evidence type="ECO:0000313" key="1">
    <source>
        <dbReference type="EMBL" id="OAT73210.1"/>
    </source>
</evidence>
<gene>
    <name evidence="1" type="ORF">A7K69_04295</name>
</gene>
<dbReference type="RefSeq" id="WP_064550883.1">
    <property type="nucleotide sequence ID" value="NZ_LXMA01000012.1"/>
</dbReference>